<dbReference type="InterPro" id="IPR001723">
    <property type="entry name" value="Nuclear_hrmn_rcpt"/>
</dbReference>
<dbReference type="PRINTS" id="PR00398">
    <property type="entry name" value="STRDHORMONER"/>
</dbReference>
<feature type="domain" description="NR LBD" evidence="5">
    <location>
        <begin position="27"/>
        <end position="102"/>
    </location>
</feature>
<dbReference type="Gene3D" id="1.10.565.10">
    <property type="entry name" value="Retinoid X Receptor"/>
    <property type="match status" value="1"/>
</dbReference>
<keyword evidence="7" id="KW-1185">Reference proteome</keyword>
<dbReference type="PROSITE" id="PS51843">
    <property type="entry name" value="NR_LBD"/>
    <property type="match status" value="1"/>
</dbReference>
<evidence type="ECO:0000256" key="4">
    <source>
        <dbReference type="ARBA" id="ARBA00023242"/>
    </source>
</evidence>
<keyword evidence="3" id="KW-0675">Receptor</keyword>
<dbReference type="InterPro" id="IPR000536">
    <property type="entry name" value="Nucl_hrmn_rcpt_lig-bd"/>
</dbReference>
<dbReference type="Proteomes" id="UP000583613">
    <property type="component" value="Unassembled WGS sequence"/>
</dbReference>
<keyword evidence="2" id="KW-0804">Transcription</keyword>
<dbReference type="GO" id="GO:0000981">
    <property type="term" value="F:DNA-binding transcription factor activity, RNA polymerase II-specific"/>
    <property type="evidence" value="ECO:0007669"/>
    <property type="project" value="TreeGrafter"/>
</dbReference>
<dbReference type="GO" id="GO:0035259">
    <property type="term" value="F:nuclear glucocorticoid receptor binding"/>
    <property type="evidence" value="ECO:0007669"/>
    <property type="project" value="TreeGrafter"/>
</dbReference>
<evidence type="ECO:0000313" key="7">
    <source>
        <dbReference type="Proteomes" id="UP000583613"/>
    </source>
</evidence>
<keyword evidence="1" id="KW-0805">Transcription regulation</keyword>
<proteinExistence type="predicted"/>
<dbReference type="EMBL" id="VWZE01023844">
    <property type="protein sequence ID" value="NXF97273.1"/>
    <property type="molecule type" value="Genomic_DNA"/>
</dbReference>
<evidence type="ECO:0000313" key="6">
    <source>
        <dbReference type="EMBL" id="NXF97273.1"/>
    </source>
</evidence>
<feature type="non-terminal residue" evidence="6">
    <location>
        <position position="1"/>
    </location>
</feature>
<accession>A0A7K8Y116</accession>
<dbReference type="PANTHER" id="PTHR24085:SF7">
    <property type="entry name" value="RETINOIC ACID RECEPTOR GAMMA"/>
    <property type="match status" value="1"/>
</dbReference>
<evidence type="ECO:0000259" key="5">
    <source>
        <dbReference type="PROSITE" id="PS51843"/>
    </source>
</evidence>
<keyword evidence="4" id="KW-0539">Nucleus</keyword>
<dbReference type="GO" id="GO:0005634">
    <property type="term" value="C:nucleus"/>
    <property type="evidence" value="ECO:0007669"/>
    <property type="project" value="TreeGrafter"/>
</dbReference>
<reference evidence="6 7" key="1">
    <citation type="submission" date="2019-09" db="EMBL/GenBank/DDBJ databases">
        <title>Bird 10,000 Genomes (B10K) Project - Family phase.</title>
        <authorList>
            <person name="Zhang G."/>
        </authorList>
    </citation>
    <scope>NUCLEOTIDE SEQUENCE [LARGE SCALE GENOMIC DNA]</scope>
    <source>
        <strain evidence="6">B10K-DU-001-04</strain>
        <tissue evidence="6">Muscle</tissue>
    </source>
</reference>
<dbReference type="GO" id="GO:0005667">
    <property type="term" value="C:transcription regulator complex"/>
    <property type="evidence" value="ECO:0007669"/>
    <property type="project" value="TreeGrafter"/>
</dbReference>
<dbReference type="GO" id="GO:0071376">
    <property type="term" value="P:cellular response to corticotropin-releasing hormone stimulus"/>
    <property type="evidence" value="ECO:0007669"/>
    <property type="project" value="TreeGrafter"/>
</dbReference>
<comment type="caution">
    <text evidence="6">The sequence shown here is derived from an EMBL/GenBank/DDBJ whole genome shotgun (WGS) entry which is preliminary data.</text>
</comment>
<gene>
    <name evidence="6" type="primary">Rarb_1</name>
    <name evidence="6" type="ORF">EUBBOU_R08786</name>
</gene>
<feature type="non-terminal residue" evidence="6">
    <location>
        <position position="102"/>
    </location>
</feature>
<evidence type="ECO:0000256" key="1">
    <source>
        <dbReference type="ARBA" id="ARBA00023015"/>
    </source>
</evidence>
<sequence length="102" mass="11552">AVRNDRNKKKKEVKEEVVVESYELSPELEELVQKVSRAHQETFPSLCQLGKYTTGLWDKFSELATKCIIKIVEFAKRLPGFTALSIADQITLLKAACLDILV</sequence>
<dbReference type="Pfam" id="PF00104">
    <property type="entry name" value="Hormone_recep"/>
    <property type="match status" value="1"/>
</dbReference>
<evidence type="ECO:0000256" key="2">
    <source>
        <dbReference type="ARBA" id="ARBA00023163"/>
    </source>
</evidence>
<dbReference type="AlphaFoldDB" id="A0A7K8Y116"/>
<protein>
    <submittedName>
        <fullName evidence="6">RARB protein</fullName>
    </submittedName>
</protein>
<dbReference type="OrthoDB" id="6081310at2759"/>
<dbReference type="InterPro" id="IPR035500">
    <property type="entry name" value="NHR-like_dom_sf"/>
</dbReference>
<dbReference type="SUPFAM" id="SSF48508">
    <property type="entry name" value="Nuclear receptor ligand-binding domain"/>
    <property type="match status" value="1"/>
</dbReference>
<dbReference type="GO" id="GO:0000978">
    <property type="term" value="F:RNA polymerase II cis-regulatory region sequence-specific DNA binding"/>
    <property type="evidence" value="ECO:0007669"/>
    <property type="project" value="TreeGrafter"/>
</dbReference>
<dbReference type="PANTHER" id="PTHR24085">
    <property type="entry name" value="NUCLEAR HORMONE RECEPTOR"/>
    <property type="match status" value="1"/>
</dbReference>
<evidence type="ECO:0000256" key="3">
    <source>
        <dbReference type="ARBA" id="ARBA00023170"/>
    </source>
</evidence>
<name>A0A7K8Y116_9PICI</name>
<organism evidence="6 7">
    <name type="scientific">Eubucco bourcierii</name>
    <name type="common">red-headed barbet</name>
    <dbReference type="NCBI Taxonomy" id="91767"/>
    <lineage>
        <taxon>Eukaryota</taxon>
        <taxon>Metazoa</taxon>
        <taxon>Chordata</taxon>
        <taxon>Craniata</taxon>
        <taxon>Vertebrata</taxon>
        <taxon>Euteleostomi</taxon>
        <taxon>Archelosauria</taxon>
        <taxon>Archosauria</taxon>
        <taxon>Dinosauria</taxon>
        <taxon>Saurischia</taxon>
        <taxon>Theropoda</taxon>
        <taxon>Coelurosauria</taxon>
        <taxon>Aves</taxon>
        <taxon>Neognathae</taxon>
        <taxon>Neoaves</taxon>
        <taxon>Telluraves</taxon>
        <taxon>Coraciimorphae</taxon>
        <taxon>Piciformes</taxon>
        <taxon>Ramphastidae</taxon>
        <taxon>Eubucco</taxon>
    </lineage>
</organism>